<dbReference type="Pfam" id="PF00083">
    <property type="entry name" value="Sugar_tr"/>
    <property type="match status" value="1"/>
</dbReference>
<feature type="transmembrane region" description="Helical" evidence="7">
    <location>
        <begin position="599"/>
        <end position="619"/>
    </location>
</feature>
<feature type="transmembrane region" description="Helical" evidence="7">
    <location>
        <begin position="759"/>
        <end position="780"/>
    </location>
</feature>
<dbReference type="InterPro" id="IPR036259">
    <property type="entry name" value="MFS_trans_sf"/>
</dbReference>
<dbReference type="PROSITE" id="PS00217">
    <property type="entry name" value="SUGAR_TRANSPORT_2"/>
    <property type="match status" value="1"/>
</dbReference>
<dbReference type="Gene3D" id="1.20.1250.20">
    <property type="entry name" value="MFS general substrate transporter like domains"/>
    <property type="match status" value="1"/>
</dbReference>
<dbReference type="Gene3D" id="3.30.360.20">
    <property type="entry name" value="RNA 3'-terminal phosphate cyclase, insert domain"/>
    <property type="match status" value="1"/>
</dbReference>
<dbReference type="InterPro" id="IPR013792">
    <property type="entry name" value="RNA3'P_cycl/enolpyr_Trfase_a/b"/>
</dbReference>
<accession>A0A9P4X9H5</accession>
<evidence type="ECO:0000256" key="6">
    <source>
        <dbReference type="ARBA" id="ARBA00023136"/>
    </source>
</evidence>
<feature type="transmembrane region" description="Helical" evidence="7">
    <location>
        <begin position="511"/>
        <end position="533"/>
    </location>
</feature>
<keyword evidence="5 7" id="KW-1133">Transmembrane helix</keyword>
<dbReference type="NCBIfam" id="TIGR00879">
    <property type="entry name" value="SP"/>
    <property type="match status" value="1"/>
</dbReference>
<dbReference type="PANTHER" id="PTHR48022">
    <property type="entry name" value="PLASTIDIC GLUCOSE TRANSPORTER 4"/>
    <property type="match status" value="1"/>
</dbReference>
<dbReference type="GO" id="GO:0005351">
    <property type="term" value="F:carbohydrate:proton symporter activity"/>
    <property type="evidence" value="ECO:0007669"/>
    <property type="project" value="TreeGrafter"/>
</dbReference>
<dbReference type="Gene3D" id="3.65.10.20">
    <property type="entry name" value="RNA 3'-terminal phosphate cyclase domain"/>
    <property type="match status" value="1"/>
</dbReference>
<feature type="transmembrane region" description="Helical" evidence="7">
    <location>
        <begin position="542"/>
        <end position="560"/>
    </location>
</feature>
<dbReference type="AlphaFoldDB" id="A0A9P4X9H5"/>
<dbReference type="SUPFAM" id="SSF103473">
    <property type="entry name" value="MFS general substrate transporter"/>
    <property type="match status" value="1"/>
</dbReference>
<feature type="transmembrane region" description="Helical" evidence="7">
    <location>
        <begin position="885"/>
        <end position="901"/>
    </location>
</feature>
<feature type="transmembrane region" description="Helical" evidence="7">
    <location>
        <begin position="639"/>
        <end position="660"/>
    </location>
</feature>
<keyword evidence="3" id="KW-0813">Transport</keyword>
<dbReference type="InterPro" id="IPR005829">
    <property type="entry name" value="Sugar_transporter_CS"/>
</dbReference>
<dbReference type="InterPro" id="IPR023797">
    <property type="entry name" value="RNA3'_phos_cyclase_dom"/>
</dbReference>
<dbReference type="FunFam" id="1.20.1250.20:FF:000078">
    <property type="entry name" value="MFS maltose transporter, putative"/>
    <property type="match status" value="1"/>
</dbReference>
<dbReference type="InterPro" id="IPR037136">
    <property type="entry name" value="RNA3'_phos_cyclase_dom_sf"/>
</dbReference>
<dbReference type="EMBL" id="QLNT01000017">
    <property type="protein sequence ID" value="KAF3065979.1"/>
    <property type="molecule type" value="Genomic_DNA"/>
</dbReference>
<evidence type="ECO:0000259" key="8">
    <source>
        <dbReference type="PROSITE" id="PS50850"/>
    </source>
</evidence>
<dbReference type="Proteomes" id="UP000801864">
    <property type="component" value="Unassembled WGS sequence"/>
</dbReference>
<feature type="transmembrane region" description="Helical" evidence="7">
    <location>
        <begin position="786"/>
        <end position="805"/>
    </location>
</feature>
<dbReference type="SUPFAM" id="SSF55205">
    <property type="entry name" value="EPT/RTPC-like"/>
    <property type="match status" value="1"/>
</dbReference>
<evidence type="ECO:0000313" key="9">
    <source>
        <dbReference type="EMBL" id="KAF3065979.1"/>
    </source>
</evidence>
<feature type="transmembrane region" description="Helical" evidence="7">
    <location>
        <begin position="817"/>
        <end position="838"/>
    </location>
</feature>
<comment type="similarity">
    <text evidence="2">Belongs to the major facilitator superfamily. Sugar transporter (TC 2.A.1.1) family.</text>
</comment>
<keyword evidence="6 7" id="KW-0472">Membrane</keyword>
<dbReference type="InterPro" id="IPR005828">
    <property type="entry name" value="MFS_sugar_transport-like"/>
</dbReference>
<keyword evidence="10" id="KW-1185">Reference proteome</keyword>
<sequence>MGKPKSIVLDGRTGEGGGQLVRLGIALAALTSQSVEITNVRGNRPRGGGLKNQHVAAIEWLAKVTEADVEGLSVGSKTVRFTPTRPPTELFQRNISIRTESGAASTIDTNEPIVVELSGGTNVAFSPSYEYFDQVLAPTLEERFGIHIERQLKSRGWSLGPLSRGSIWLRLHPIPKGEKLKFVPPPPYSFPASFEVKSVDVSIITPMHSHSKLQDVVAENVGALWPDAEINIKFVEDSSSNARWSVLLVAHSADGIRWAKDVLTSAPKNTKGYDRFIALLCKKLCKDLYNEVSLGGQVDEHLQDQLICFQALCDGPSSFPRGDEPANESLDGPLGPLIDAMGELNVGEGSRMRREKTAGPFGHGSTHAKTARWVVGELLPRAEFYNKGDLVKGVGFCMHAVHSPHFDQRHILVRILGSMETAVPPPTTTSEAAAITEAVASANRDEHATTVSEALRRYPTAIFWAIAMSFTIVMVGYDTILMGSLMAYPSFVEKYGTYHPELGTKVISGPWQVGLSTAGSCGGVFGMVINGFVTERFGHRRVTMVALTIMTGLIFIPFFAPNVHVLLAGQCLLGAIWGVFSIMGAVYSSEICPLVLRGYMTSFINICWVIGQLIIAGILQGLVNNTTKWAYKIPFAVEWVWPVPLFVLAWLAPDSPWWLIRQGRIEDARHSLQRLSSGLDDEQINQKILMMYDTNRLEQKIKADASYWDCLTGANLRRTEIACLSLSSQSLIGQSLAYNATYFFVQAGLSASDAYKMNFGNMGIAFVATCISWVLMTHFGRRTVLLSGYTFLTLDLLLIGILSYASNNSAAKWGQSALALVWLAVYSATIGPQTWAVASEVSATRLRAKTLSIAGVIYNIVNIVDNTIEPYLINPTEANLKGKTAFVWFGISFLVTIWAIFRIPETRGRTYGEMDVLFEKKVPAWRFATAEVVDDITIIGDDEAEAKVEDEKREMAGHETAATIS</sequence>
<comment type="caution">
    <text evidence="9">The sequence shown here is derived from an EMBL/GenBank/DDBJ whole genome shotgun (WGS) entry which is preliminary data.</text>
</comment>
<dbReference type="Pfam" id="PF01137">
    <property type="entry name" value="RTC"/>
    <property type="match status" value="1"/>
</dbReference>
<dbReference type="PANTHER" id="PTHR48022:SF2">
    <property type="entry name" value="PLASTIDIC GLUCOSE TRANSPORTER 4"/>
    <property type="match status" value="1"/>
</dbReference>
<dbReference type="InterPro" id="IPR036553">
    <property type="entry name" value="RPTC_insert"/>
</dbReference>
<feature type="domain" description="Major facilitator superfamily (MFS) profile" evidence="8">
    <location>
        <begin position="464"/>
        <end position="907"/>
    </location>
</feature>
<organism evidence="9 10">
    <name type="scientific">Trichoderma lentiforme</name>
    <dbReference type="NCBI Taxonomy" id="1567552"/>
    <lineage>
        <taxon>Eukaryota</taxon>
        <taxon>Fungi</taxon>
        <taxon>Dikarya</taxon>
        <taxon>Ascomycota</taxon>
        <taxon>Pezizomycotina</taxon>
        <taxon>Sordariomycetes</taxon>
        <taxon>Hypocreomycetidae</taxon>
        <taxon>Hypocreales</taxon>
        <taxon>Hypocreaceae</taxon>
        <taxon>Trichoderma</taxon>
    </lineage>
</organism>
<evidence type="ECO:0000256" key="7">
    <source>
        <dbReference type="SAM" id="Phobius"/>
    </source>
</evidence>
<dbReference type="InterPro" id="IPR020846">
    <property type="entry name" value="MFS_dom"/>
</dbReference>
<keyword evidence="4 7" id="KW-0812">Transmembrane</keyword>
<dbReference type="PROSITE" id="PS50850">
    <property type="entry name" value="MFS"/>
    <property type="match status" value="1"/>
</dbReference>
<proteinExistence type="inferred from homology"/>
<dbReference type="GO" id="GO:0003824">
    <property type="term" value="F:catalytic activity"/>
    <property type="evidence" value="ECO:0007669"/>
    <property type="project" value="InterPro"/>
</dbReference>
<evidence type="ECO:0000256" key="2">
    <source>
        <dbReference type="ARBA" id="ARBA00010992"/>
    </source>
</evidence>
<name>A0A9P4X9H5_9HYPO</name>
<evidence type="ECO:0000256" key="1">
    <source>
        <dbReference type="ARBA" id="ARBA00004141"/>
    </source>
</evidence>
<feature type="transmembrane region" description="Helical" evidence="7">
    <location>
        <begin position="566"/>
        <end position="587"/>
    </location>
</feature>
<evidence type="ECO:0000256" key="5">
    <source>
        <dbReference type="ARBA" id="ARBA00022989"/>
    </source>
</evidence>
<reference evidence="9 10" key="1">
    <citation type="submission" date="2018-06" db="EMBL/GenBank/DDBJ databases">
        <title>Genome analysis of cellulolytic fungus Trichoderma lentiforme CFAM-422.</title>
        <authorList>
            <person name="Steindorff A.S."/>
            <person name="Formighieri E.F."/>
            <person name="Midorikawa G.E.O."/>
            <person name="Tamietti M.S."/>
            <person name="Ramos E.Z."/>
            <person name="Silva A.S."/>
            <person name="Bon E.P.S."/>
            <person name="Mendes T.D."/>
            <person name="Damaso M.C.T."/>
            <person name="Favaro L.C.L."/>
        </authorList>
    </citation>
    <scope>NUCLEOTIDE SEQUENCE [LARGE SCALE GENOMIC DNA]</scope>
    <source>
        <strain evidence="9 10">CFAM-422</strain>
    </source>
</reference>
<evidence type="ECO:0000256" key="4">
    <source>
        <dbReference type="ARBA" id="ARBA00022692"/>
    </source>
</evidence>
<dbReference type="InterPro" id="IPR003663">
    <property type="entry name" value="Sugar/inositol_transpt"/>
</dbReference>
<dbReference type="GO" id="GO:0016020">
    <property type="term" value="C:membrane"/>
    <property type="evidence" value="ECO:0007669"/>
    <property type="project" value="UniProtKB-SubCell"/>
</dbReference>
<feature type="transmembrane region" description="Helical" evidence="7">
    <location>
        <begin position="462"/>
        <end position="491"/>
    </location>
</feature>
<gene>
    <name evidence="9" type="ORF">CFAM422_009324</name>
</gene>
<comment type="subcellular location">
    <subcellularLocation>
        <location evidence="1">Membrane</location>
        <topology evidence="1">Multi-pass membrane protein</topology>
    </subcellularLocation>
</comment>
<dbReference type="InterPro" id="IPR050360">
    <property type="entry name" value="MFS_Sugar_Transporters"/>
</dbReference>
<evidence type="ECO:0000313" key="10">
    <source>
        <dbReference type="Proteomes" id="UP000801864"/>
    </source>
</evidence>
<protein>
    <submittedName>
        <fullName evidence="9">Maltose permease MAL61</fullName>
    </submittedName>
</protein>
<evidence type="ECO:0000256" key="3">
    <source>
        <dbReference type="ARBA" id="ARBA00022448"/>
    </source>
</evidence>